<dbReference type="Proteomes" id="UP000285650">
    <property type="component" value="Unassembled WGS sequence"/>
</dbReference>
<name>A0A414LBR2_9BACE</name>
<dbReference type="AlphaFoldDB" id="A0A414LBR2"/>
<accession>A0A414LBR2</accession>
<evidence type="ECO:0000313" key="3">
    <source>
        <dbReference type="EMBL" id="RHE91963.1"/>
    </source>
</evidence>
<sequence length="531" mass="58658">MKIMKLKSIFASLVMAAALFSSCDRDVNDWEVATGENRLFKPLIFEASTLKPTSIQIKHTRVVDAANYVFEFSKDADFTNVDRTVVILADTLTPFADSNTAMKVEYRTWFEGFDGTTNYWVRMHAENADASLKSKSSSFTFTTPAEQIFRGCRPTVNSLTMLWEQTERVTNLVLMDADSTVIDNHVLTATEIQNATATFENLDMGVPYIVQIFYNEVLRGTMDVKTSGFIGSVVLNIPGHIAVENINEFLVEYAGKGYKKATINFAAGLEWNLEGTITIPTGMEYVSFVGSENSNGKLSQLNKVYFAIESEVKDVNFEYLSMNSDGGFMFQVGAQKFHDITFEGCEVKKVNSAVRLHSGAEGNSVNFNNCWVSNTGGWSFLNVGSGCTIPAINVTNSTLTEFNTRIADIRVKTDIKFKNVTLVNIAEKMTHLWLLDNNSKPTVTIENCIFAGPNGGQKLHSTNGNYSNVTISYGGSYKTNDLIEDSRPLDDITVVNLDIYGLFVDPANGDFHIKQGAGFAGTGVAGDPRWF</sequence>
<dbReference type="InterPro" id="IPR033427">
    <property type="entry name" value="DUF5123"/>
</dbReference>
<organism evidence="3 4">
    <name type="scientific">Bacteroides intestinalis</name>
    <dbReference type="NCBI Taxonomy" id="329854"/>
    <lineage>
        <taxon>Bacteria</taxon>
        <taxon>Pseudomonadati</taxon>
        <taxon>Bacteroidota</taxon>
        <taxon>Bacteroidia</taxon>
        <taxon>Bacteroidales</taxon>
        <taxon>Bacteroidaceae</taxon>
        <taxon>Bacteroides</taxon>
    </lineage>
</organism>
<protein>
    <submittedName>
        <fullName evidence="3">DUF5123 domain-containing protein</fullName>
    </submittedName>
</protein>
<dbReference type="EMBL" id="QSKV01000006">
    <property type="protein sequence ID" value="RHE91963.1"/>
    <property type="molecule type" value="Genomic_DNA"/>
</dbReference>
<comment type="caution">
    <text evidence="3">The sequence shown here is derived from an EMBL/GenBank/DDBJ whole genome shotgun (WGS) entry which is preliminary data.</text>
</comment>
<feature type="domain" description="DUF5123" evidence="2">
    <location>
        <begin position="415"/>
        <end position="530"/>
    </location>
</feature>
<feature type="signal peptide" evidence="1">
    <location>
        <begin position="1"/>
        <end position="23"/>
    </location>
</feature>
<evidence type="ECO:0000313" key="4">
    <source>
        <dbReference type="Proteomes" id="UP000285650"/>
    </source>
</evidence>
<keyword evidence="1" id="KW-0732">Signal</keyword>
<dbReference type="Pfam" id="PF17161">
    <property type="entry name" value="DUF5123"/>
    <property type="match status" value="1"/>
</dbReference>
<dbReference type="PROSITE" id="PS51257">
    <property type="entry name" value="PROKAR_LIPOPROTEIN"/>
    <property type="match status" value="1"/>
</dbReference>
<reference evidence="3 4" key="1">
    <citation type="submission" date="2018-08" db="EMBL/GenBank/DDBJ databases">
        <title>A genome reference for cultivated species of the human gut microbiota.</title>
        <authorList>
            <person name="Zou Y."/>
            <person name="Xue W."/>
            <person name="Luo G."/>
        </authorList>
    </citation>
    <scope>NUCLEOTIDE SEQUENCE [LARGE SCALE GENOMIC DNA]</scope>
    <source>
        <strain evidence="3 4">AM27-17</strain>
    </source>
</reference>
<dbReference type="InterPro" id="IPR011050">
    <property type="entry name" value="Pectin_lyase_fold/virulence"/>
</dbReference>
<proteinExistence type="predicted"/>
<dbReference type="SUPFAM" id="SSF51126">
    <property type="entry name" value="Pectin lyase-like"/>
    <property type="match status" value="1"/>
</dbReference>
<evidence type="ECO:0000259" key="2">
    <source>
        <dbReference type="Pfam" id="PF17161"/>
    </source>
</evidence>
<feature type="chain" id="PRO_5019185454" evidence="1">
    <location>
        <begin position="24"/>
        <end position="531"/>
    </location>
</feature>
<evidence type="ECO:0000256" key="1">
    <source>
        <dbReference type="SAM" id="SignalP"/>
    </source>
</evidence>
<gene>
    <name evidence="3" type="ORF">DW712_10320</name>
</gene>